<evidence type="ECO:0000256" key="1">
    <source>
        <dbReference type="ARBA" id="ARBA00023118"/>
    </source>
</evidence>
<dbReference type="InterPro" id="IPR005537">
    <property type="entry name" value="RAMP_III_fam"/>
</dbReference>
<sequence length="752" mass="82157">MDLRLRMLSDWHIGTGTAARGRAARQVQRDVDGLPYVPAKTLIGVWRDACEVAARALGSFWYDWVEYLFGSQRSHFESETSQPPRAGMASPRPAALLLNGPLRVPGPLGQMLTARPRLREAVIFIKPGVALDPRTRTTVERKFRYEEMARGGMTLEGSAELADELDEDQLACALALLWAGAMLVETIGGKRRRGAGRCQLELSGPGLPPDIDRLSLPPAKPPRRSDPEPAHEAEARTGEGWERALLTLRLLDPLLAHDRTVGNLVIGLDHAPGWILLPEVLSRLRSNAAAAAARRGDLVVSPATPLVDGRRTLPAPRVLARPKDKPDLIVNRMTSSGDPGQTLKRLRGGYVGQGLRIHRPGFTTRMHNTINDTTQRPTRDLGGVYVYSALEPGTVLAAEVRVRAGLLAEGWQKSLAGTWRLGRSRKDDYGRVSVTVQPEPANPASGPSLREGDLLRVWLLSDALVHNARLSFSSDPADLGRALTEAFTAAGTPGVQVEPVLEDEDRIPTSYEVRRTESWHRKWGLPRPSLLGPAAGGCLTFRIASGQIAPDALAEVELTGVGMRRGEGFGQVRFNDPLLTEQVRSSSPASSPTPSTATEPLAPGDAGYAEARLIERAAWRGEIRRTAERLAAESDVLADLNELSISRLNNIRNLLPRLREDRGVLHQRIARLTARWPDPSKARKVLEERLVSETWVWRTLDLPEAELSLTSDATPKLRSELRAEAVSTVLIACLAARARREAAGAGEQEARP</sequence>
<proteinExistence type="predicted"/>
<feature type="region of interest" description="Disordered" evidence="3">
    <location>
        <begin position="202"/>
        <end position="238"/>
    </location>
</feature>
<evidence type="ECO:0000313" key="6">
    <source>
        <dbReference type="Proteomes" id="UP000660745"/>
    </source>
</evidence>
<accession>A0A918AE75</accession>
<dbReference type="AlphaFoldDB" id="A0A918AE75"/>
<feature type="compositionally biased region" description="Basic and acidic residues" evidence="3">
    <location>
        <begin position="223"/>
        <end position="238"/>
    </location>
</feature>
<feature type="compositionally biased region" description="Low complexity" evidence="3">
    <location>
        <begin position="585"/>
        <end position="603"/>
    </location>
</feature>
<dbReference type="PANTHER" id="PTHR35579">
    <property type="entry name" value="CRISPR SYSTEM CMS ENDORIBONUCLEASE CSM3"/>
    <property type="match status" value="1"/>
</dbReference>
<dbReference type="Proteomes" id="UP000660745">
    <property type="component" value="Unassembled WGS sequence"/>
</dbReference>
<dbReference type="EMBL" id="BMNK01000015">
    <property type="protein sequence ID" value="GGP14097.1"/>
    <property type="molecule type" value="Genomic_DNA"/>
</dbReference>
<reference evidence="5" key="1">
    <citation type="journal article" date="2014" name="Int. J. Syst. Evol. Microbiol.">
        <title>Complete genome sequence of Corynebacterium casei LMG S-19264T (=DSM 44701T), isolated from a smear-ripened cheese.</title>
        <authorList>
            <consortium name="US DOE Joint Genome Institute (JGI-PGF)"/>
            <person name="Walter F."/>
            <person name="Albersmeier A."/>
            <person name="Kalinowski J."/>
            <person name="Ruckert C."/>
        </authorList>
    </citation>
    <scope>NUCLEOTIDE SEQUENCE</scope>
    <source>
        <strain evidence="5">CGMCC 4.7430</strain>
    </source>
</reference>
<feature type="region of interest" description="Disordered" evidence="3">
    <location>
        <begin position="582"/>
        <end position="605"/>
    </location>
</feature>
<feature type="domain" description="CRISPR type III-associated protein" evidence="4">
    <location>
        <begin position="5"/>
        <end position="198"/>
    </location>
</feature>
<reference evidence="5" key="2">
    <citation type="submission" date="2020-09" db="EMBL/GenBank/DDBJ databases">
        <authorList>
            <person name="Sun Q."/>
            <person name="Zhou Y."/>
        </authorList>
    </citation>
    <scope>NUCLEOTIDE SEQUENCE</scope>
    <source>
        <strain evidence="5">CGMCC 4.7430</strain>
    </source>
</reference>
<keyword evidence="6" id="KW-1185">Reference proteome</keyword>
<dbReference type="CDD" id="cd09726">
    <property type="entry name" value="RAMP_I_III"/>
    <property type="match status" value="1"/>
</dbReference>
<dbReference type="Pfam" id="PF03787">
    <property type="entry name" value="RAMPs"/>
    <property type="match status" value="1"/>
</dbReference>
<comment type="subunit">
    <text evidence="2">Part of the Csm effector complex that includes Cas10, Csm2, Csm3, Csm4 and Csm5.</text>
</comment>
<keyword evidence="1" id="KW-0051">Antiviral defense</keyword>
<gene>
    <name evidence="5" type="ORF">GCM10012278_68520</name>
</gene>
<evidence type="ECO:0000313" key="5">
    <source>
        <dbReference type="EMBL" id="GGP14097.1"/>
    </source>
</evidence>
<name>A0A918AE75_9ACTN</name>
<dbReference type="InterPro" id="IPR052216">
    <property type="entry name" value="CRISPR_Csm3_endoribonuclease"/>
</dbReference>
<comment type="caution">
    <text evidence="5">The sequence shown here is derived from an EMBL/GenBank/DDBJ whole genome shotgun (WGS) entry which is preliminary data.</text>
</comment>
<evidence type="ECO:0000256" key="2">
    <source>
        <dbReference type="ARBA" id="ARBA00093789"/>
    </source>
</evidence>
<protein>
    <recommendedName>
        <fullName evidence="4">CRISPR type III-associated protein domain-containing protein</fullName>
    </recommendedName>
</protein>
<dbReference type="GO" id="GO:0051607">
    <property type="term" value="P:defense response to virus"/>
    <property type="evidence" value="ECO:0007669"/>
    <property type="project" value="UniProtKB-KW"/>
</dbReference>
<evidence type="ECO:0000259" key="4">
    <source>
        <dbReference type="Pfam" id="PF03787"/>
    </source>
</evidence>
<dbReference type="PANTHER" id="PTHR35579:SF3">
    <property type="entry name" value="CRISPR SYSTEM CMS ENDORIBONUCLEASE CSM3"/>
    <property type="match status" value="1"/>
</dbReference>
<organism evidence="5 6">
    <name type="scientific">Nonomuraea glycinis</name>
    <dbReference type="NCBI Taxonomy" id="2047744"/>
    <lineage>
        <taxon>Bacteria</taxon>
        <taxon>Bacillati</taxon>
        <taxon>Actinomycetota</taxon>
        <taxon>Actinomycetes</taxon>
        <taxon>Streptosporangiales</taxon>
        <taxon>Streptosporangiaceae</taxon>
        <taxon>Nonomuraea</taxon>
    </lineage>
</organism>
<dbReference type="RefSeq" id="WP_189142897.1">
    <property type="nucleotide sequence ID" value="NZ_BMNK01000015.1"/>
</dbReference>
<evidence type="ECO:0000256" key="3">
    <source>
        <dbReference type="SAM" id="MobiDB-lite"/>
    </source>
</evidence>